<proteinExistence type="inferred from homology"/>
<dbReference type="GeneID" id="87942338"/>
<evidence type="ECO:0000313" key="4">
    <source>
        <dbReference type="Proteomes" id="UP001322277"/>
    </source>
</evidence>
<dbReference type="AlphaFoldDB" id="A0AAX4ICG5"/>
<evidence type="ECO:0000313" key="3">
    <source>
        <dbReference type="EMBL" id="WQF80821.1"/>
    </source>
</evidence>
<sequence length="247" mass="27648">MTTRSPPTECHFNMHKSNSTYFTDLDMLRAHLTGLIFSAMLWERHSTDGATCSWARSLACSKKTSKPQQTYELWTRVASWDDKWLYMITHFVVPSSRRRERSLASSSSQASGTERAKKGGSESPHDQPHKKNHEVLASGVTRMVFKKGRLTVTPAQAISACHATALLDAQGDTRDSGPRDTQFASITVSDKANCGSHEPTRLDLEALESLRKASLPIVQLHRGWDAVHALFDDTRDNVLARHQDLIF</sequence>
<protein>
    <submittedName>
        <fullName evidence="3">HotDog domain superfamily protein</fullName>
    </submittedName>
</protein>
<evidence type="ECO:0000256" key="1">
    <source>
        <dbReference type="ARBA" id="ARBA00038476"/>
    </source>
</evidence>
<dbReference type="RefSeq" id="XP_062778045.1">
    <property type="nucleotide sequence ID" value="XM_062921994.1"/>
</dbReference>
<dbReference type="InterPro" id="IPR051490">
    <property type="entry name" value="THEM6_lcsJ_thioesterase"/>
</dbReference>
<dbReference type="PANTHER" id="PTHR12475">
    <property type="match status" value="1"/>
</dbReference>
<gene>
    <name evidence="3" type="ORF">CDEST_05835</name>
</gene>
<evidence type="ECO:0000256" key="2">
    <source>
        <dbReference type="SAM" id="MobiDB-lite"/>
    </source>
</evidence>
<feature type="compositionally biased region" description="Basic and acidic residues" evidence="2">
    <location>
        <begin position="114"/>
        <end position="129"/>
    </location>
</feature>
<reference evidence="4" key="1">
    <citation type="journal article" date="2023" name="bioRxiv">
        <title>Complete genome of the Medicago anthracnose fungus, Colletotrichum destructivum, reveals a mini-chromosome-like region within a core chromosome.</title>
        <authorList>
            <person name="Lapalu N."/>
            <person name="Simon A."/>
            <person name="Lu A."/>
            <person name="Plaumann P.-L."/>
            <person name="Amselem J."/>
            <person name="Pigne S."/>
            <person name="Auger A."/>
            <person name="Koch C."/>
            <person name="Dallery J.-F."/>
            <person name="O'Connell R.J."/>
        </authorList>
    </citation>
    <scope>NUCLEOTIDE SEQUENCE [LARGE SCALE GENOMIC DNA]</scope>
    <source>
        <strain evidence="4">CBS 520.97</strain>
    </source>
</reference>
<dbReference type="InterPro" id="IPR029069">
    <property type="entry name" value="HotDog_dom_sf"/>
</dbReference>
<keyword evidence="4" id="KW-1185">Reference proteome</keyword>
<dbReference type="PANTHER" id="PTHR12475:SF4">
    <property type="entry name" value="PROTEIN THEM6"/>
    <property type="match status" value="1"/>
</dbReference>
<dbReference type="EMBL" id="CP137307">
    <property type="protein sequence ID" value="WQF80821.1"/>
    <property type="molecule type" value="Genomic_DNA"/>
</dbReference>
<feature type="region of interest" description="Disordered" evidence="2">
    <location>
        <begin position="98"/>
        <end position="132"/>
    </location>
</feature>
<dbReference type="KEGG" id="cdet:87942338"/>
<name>A0AAX4ICG5_9PEZI</name>
<dbReference type="Proteomes" id="UP001322277">
    <property type="component" value="Chromosome 3"/>
</dbReference>
<dbReference type="SUPFAM" id="SSF54637">
    <property type="entry name" value="Thioesterase/thiol ester dehydrase-isomerase"/>
    <property type="match status" value="1"/>
</dbReference>
<organism evidence="3 4">
    <name type="scientific">Colletotrichum destructivum</name>
    <dbReference type="NCBI Taxonomy" id="34406"/>
    <lineage>
        <taxon>Eukaryota</taxon>
        <taxon>Fungi</taxon>
        <taxon>Dikarya</taxon>
        <taxon>Ascomycota</taxon>
        <taxon>Pezizomycotina</taxon>
        <taxon>Sordariomycetes</taxon>
        <taxon>Hypocreomycetidae</taxon>
        <taxon>Glomerellales</taxon>
        <taxon>Glomerellaceae</taxon>
        <taxon>Colletotrichum</taxon>
        <taxon>Colletotrichum destructivum species complex</taxon>
    </lineage>
</organism>
<accession>A0AAX4ICG5</accession>
<comment type="similarity">
    <text evidence="1">Belongs to the lcsJ thioesterase family.</text>
</comment>